<evidence type="ECO:0000313" key="2">
    <source>
        <dbReference type="EMBL" id="HEW45983.1"/>
    </source>
</evidence>
<keyword evidence="1" id="KW-1133">Transmembrane helix</keyword>
<proteinExistence type="predicted"/>
<feature type="transmembrane region" description="Helical" evidence="1">
    <location>
        <begin position="228"/>
        <end position="249"/>
    </location>
</feature>
<feature type="transmembrane region" description="Helical" evidence="1">
    <location>
        <begin position="256"/>
        <end position="279"/>
    </location>
</feature>
<feature type="transmembrane region" description="Helical" evidence="1">
    <location>
        <begin position="194"/>
        <end position="216"/>
    </location>
</feature>
<dbReference type="AlphaFoldDB" id="A0A7C2Z3C3"/>
<keyword evidence="1" id="KW-0812">Transmembrane</keyword>
<organism evidence="2">
    <name type="scientific">Hydrogenobacter sp</name>
    <dbReference type="NCBI Taxonomy" id="2152829"/>
    <lineage>
        <taxon>Bacteria</taxon>
        <taxon>Pseudomonadati</taxon>
        <taxon>Aquificota</taxon>
        <taxon>Aquificia</taxon>
        <taxon>Aquificales</taxon>
        <taxon>Aquificaceae</taxon>
        <taxon>Hydrogenobacter</taxon>
    </lineage>
</organism>
<protein>
    <submittedName>
        <fullName evidence="2">Uncharacterized protein</fullName>
    </submittedName>
</protein>
<accession>A0A7C2Z3C3</accession>
<comment type="caution">
    <text evidence="2">The sequence shown here is derived from an EMBL/GenBank/DDBJ whole genome shotgun (WGS) entry which is preliminary data.</text>
</comment>
<sequence length="364" mass="41517">MPPFYVAIIILVVIVVSIVYGIYSSISSTLNYYKSLGARVVGYRFLSPVATLGEVLLYTDYKRGGNSLIVELPIKASGYIKLRKRDFLDKLLFQKSYKGLSVEYDDELWANKLFSLKEFVETVDRLFEEYGVDWIELKDNKLRVGWRIGKASPDIIDPEILLEVVEIIKGFKDISKAIPLSQVHREGLRGWLTFKIPIALTIVLSIIGIAGGFYHYKPTCPLNMLLTGYKLLLPFVVLYTGIALVLVGGPTMGQRVILKTLFVSFMCSFFITIFFFTYINGRLDSSKPELKRDWVVRKYIGVARGNSGPRLRLANYHSKNPWCESFKVSREFYESVSMGSLVEYQTKKGLLGVEWFYTGLYLVK</sequence>
<evidence type="ECO:0000256" key="1">
    <source>
        <dbReference type="SAM" id="Phobius"/>
    </source>
</evidence>
<reference evidence="2" key="1">
    <citation type="journal article" date="2020" name="mSystems">
        <title>Genome- and Community-Level Interaction Insights into Carbon Utilization and Element Cycling Functions of Hydrothermarchaeota in Hydrothermal Sediment.</title>
        <authorList>
            <person name="Zhou Z."/>
            <person name="Liu Y."/>
            <person name="Xu W."/>
            <person name="Pan J."/>
            <person name="Luo Z.H."/>
            <person name="Li M."/>
        </authorList>
    </citation>
    <scope>NUCLEOTIDE SEQUENCE [LARGE SCALE GENOMIC DNA]</scope>
    <source>
        <strain evidence="2">SpSt-132</strain>
    </source>
</reference>
<gene>
    <name evidence="2" type="ORF">ENO47_04845</name>
</gene>
<dbReference type="EMBL" id="DSFP01000040">
    <property type="protein sequence ID" value="HEW45983.1"/>
    <property type="molecule type" value="Genomic_DNA"/>
</dbReference>
<feature type="transmembrane region" description="Helical" evidence="1">
    <location>
        <begin position="6"/>
        <end position="26"/>
    </location>
</feature>
<name>A0A7C2Z3C3_9AQUI</name>
<keyword evidence="1" id="KW-0472">Membrane</keyword>